<evidence type="ECO:0000313" key="2">
    <source>
        <dbReference type="Proteomes" id="UP000273145"/>
    </source>
</evidence>
<dbReference type="OrthoDB" id="470767at2"/>
<reference evidence="1 2" key="1">
    <citation type="submission" date="2018-11" db="EMBL/GenBank/DDBJ databases">
        <title>Genome sequencing of Paenibacillus lentus DSM25539(T).</title>
        <authorList>
            <person name="Kook J.-K."/>
            <person name="Park S.-N."/>
            <person name="Lim Y.K."/>
        </authorList>
    </citation>
    <scope>NUCLEOTIDE SEQUENCE [LARGE SCALE GENOMIC DNA]</scope>
    <source>
        <strain evidence="1 2">DSM 25539</strain>
    </source>
</reference>
<name>A0A3Q8S981_9BACL</name>
<evidence type="ECO:0000313" key="1">
    <source>
        <dbReference type="EMBL" id="AZK45324.1"/>
    </source>
</evidence>
<dbReference type="KEGG" id="plen:EIM92_03150"/>
<protein>
    <submittedName>
        <fullName evidence="1">1,4-dihydroxy-6-naphthoate synthase</fullName>
    </submittedName>
</protein>
<proteinExistence type="predicted"/>
<dbReference type="RefSeq" id="WP_125081443.1">
    <property type="nucleotide sequence ID" value="NZ_CP034248.1"/>
</dbReference>
<gene>
    <name evidence="1" type="ORF">EIM92_03150</name>
</gene>
<dbReference type="AlphaFoldDB" id="A0A3Q8S981"/>
<accession>A0A3Q8S981</accession>
<organism evidence="1 2">
    <name type="scientific">Paenibacillus lentus</name>
    <dbReference type="NCBI Taxonomy" id="1338368"/>
    <lineage>
        <taxon>Bacteria</taxon>
        <taxon>Bacillati</taxon>
        <taxon>Bacillota</taxon>
        <taxon>Bacilli</taxon>
        <taxon>Bacillales</taxon>
        <taxon>Paenibacillaceae</taxon>
        <taxon>Paenibacillus</taxon>
    </lineage>
</organism>
<dbReference type="EMBL" id="CP034248">
    <property type="protein sequence ID" value="AZK45324.1"/>
    <property type="molecule type" value="Genomic_DNA"/>
</dbReference>
<keyword evidence="2" id="KW-1185">Reference proteome</keyword>
<sequence length="125" mass="14514">MEEEFDLYTKIFVDSGVNKEVLIDTVSNIVMGTISGSSILTKQAEIFIFNNGDFDEDTRNQGNDSFLYYKYYLEIEPIEDVVYRNYVLEISNLLTKLWDADFKAIASCDFEDLLPRKGGYNFDER</sequence>
<dbReference type="Proteomes" id="UP000273145">
    <property type="component" value="Chromosome"/>
</dbReference>